<accession>A0A8C4X0V3</accession>
<dbReference type="GeneTree" id="ENSGT00390000016702"/>
<keyword evidence="8" id="KW-0175">Coiled coil</keyword>
<evidence type="ECO:0000256" key="5">
    <source>
        <dbReference type="ARBA" id="ARBA00022454"/>
    </source>
</evidence>
<organism evidence="9 10">
    <name type="scientific">Eptatretus burgeri</name>
    <name type="common">Inshore hagfish</name>
    <dbReference type="NCBI Taxonomy" id="7764"/>
    <lineage>
        <taxon>Eukaryota</taxon>
        <taxon>Metazoa</taxon>
        <taxon>Chordata</taxon>
        <taxon>Craniata</taxon>
        <taxon>Vertebrata</taxon>
        <taxon>Cyclostomata</taxon>
        <taxon>Myxini</taxon>
        <taxon>Myxiniformes</taxon>
        <taxon>Myxinidae</taxon>
        <taxon>Eptatretinae</taxon>
        <taxon>Eptatretus</taxon>
    </lineage>
</organism>
<reference evidence="9" key="1">
    <citation type="submission" date="2025-05" db="UniProtKB">
        <authorList>
            <consortium name="Ensembl"/>
        </authorList>
    </citation>
    <scope>IDENTIFICATION</scope>
</reference>
<dbReference type="PANTHER" id="PTHR14582:SF1">
    <property type="entry name" value="CENTROMERE PROTEIN O"/>
    <property type="match status" value="1"/>
</dbReference>
<dbReference type="OMA" id="MEWANDG"/>
<dbReference type="PANTHER" id="PTHR14582">
    <property type="entry name" value="INNER KINETOCHORE SUBUNIT MAL2"/>
    <property type="match status" value="1"/>
</dbReference>
<sequence length="290" mass="33804">MDLARQQLGQDTLAQLEALEARAKLLTERQDESRSISDSMERARREIQDLQDKRDELRQRLCNQPRHSLNELLNFPANESRDRPRERRCAFLRAKIMQLESLLQIYNLAGISMNFNNENRELQVWLNTATAGKYHESYTVELNDPLDHAMKLCRHSLPPVMPVADLSCQFLPHDPRAFLWALSEHLNSFVMRREMVRRTENEFEDMLLGGIASNAMYTLIEFSFRFPTNDEDVSMEIRLEFADLLQIRPCKVKIAVIGGCDGDYNQEVEKLKQNLLFNPLPEALRHLCLD</sequence>
<dbReference type="Proteomes" id="UP000694388">
    <property type="component" value="Unplaced"/>
</dbReference>
<comment type="similarity">
    <text evidence="3">Belongs to the CENP-O/MCM21 family.</text>
</comment>
<evidence type="ECO:0000256" key="2">
    <source>
        <dbReference type="ARBA" id="ARBA00004584"/>
    </source>
</evidence>
<name>A0A8C4X0V3_EPTBU</name>
<dbReference type="AlphaFoldDB" id="A0A8C4X0V3"/>
<feature type="coiled-coil region" evidence="8">
    <location>
        <begin position="9"/>
        <end position="60"/>
    </location>
</feature>
<protein>
    <recommendedName>
        <fullName evidence="4">Centromere protein O</fullName>
    </recommendedName>
</protein>
<evidence type="ECO:0000256" key="4">
    <source>
        <dbReference type="ARBA" id="ARBA00016395"/>
    </source>
</evidence>
<comment type="subcellular location">
    <subcellularLocation>
        <location evidence="2">Chromosome</location>
        <location evidence="2">Centromere</location>
    </subcellularLocation>
    <subcellularLocation>
        <location evidence="1">Nucleus</location>
    </subcellularLocation>
</comment>
<evidence type="ECO:0000313" key="9">
    <source>
        <dbReference type="Ensembl" id="ENSEBUP00000025193.1"/>
    </source>
</evidence>
<dbReference type="GO" id="GO:0005634">
    <property type="term" value="C:nucleus"/>
    <property type="evidence" value="ECO:0007669"/>
    <property type="project" value="UniProtKB-SubCell"/>
</dbReference>
<evidence type="ECO:0000313" key="10">
    <source>
        <dbReference type="Proteomes" id="UP000694388"/>
    </source>
</evidence>
<keyword evidence="6" id="KW-0539">Nucleus</keyword>
<proteinExistence type="inferred from homology"/>
<evidence type="ECO:0000256" key="8">
    <source>
        <dbReference type="SAM" id="Coils"/>
    </source>
</evidence>
<evidence type="ECO:0000256" key="6">
    <source>
        <dbReference type="ARBA" id="ARBA00023242"/>
    </source>
</evidence>
<dbReference type="Ensembl" id="ENSEBUT00000025747.1">
    <property type="protein sequence ID" value="ENSEBUP00000025171.1"/>
    <property type="gene ID" value="ENSEBUG00000015532.1"/>
</dbReference>
<dbReference type="GO" id="GO:0031511">
    <property type="term" value="C:Mis6-Sim4 complex"/>
    <property type="evidence" value="ECO:0007669"/>
    <property type="project" value="TreeGrafter"/>
</dbReference>
<dbReference type="Ensembl" id="ENSEBUT00000025769.1">
    <property type="protein sequence ID" value="ENSEBUP00000025193.1"/>
    <property type="gene ID" value="ENSEBUG00000015532.1"/>
</dbReference>
<evidence type="ECO:0000256" key="3">
    <source>
        <dbReference type="ARBA" id="ARBA00007321"/>
    </source>
</evidence>
<keyword evidence="7" id="KW-0137">Centromere</keyword>
<dbReference type="InterPro" id="IPR018464">
    <property type="entry name" value="CENP-O"/>
</dbReference>
<keyword evidence="5" id="KW-0158">Chromosome</keyword>
<evidence type="ECO:0000256" key="1">
    <source>
        <dbReference type="ARBA" id="ARBA00004123"/>
    </source>
</evidence>
<keyword evidence="10" id="KW-1185">Reference proteome</keyword>
<evidence type="ECO:0000256" key="7">
    <source>
        <dbReference type="ARBA" id="ARBA00023328"/>
    </source>
</evidence>